<dbReference type="Proteomes" id="UP000676336">
    <property type="component" value="Unassembled WGS sequence"/>
</dbReference>
<evidence type="ECO:0000313" key="3">
    <source>
        <dbReference type="EMBL" id="CAF4723648.1"/>
    </source>
</evidence>
<feature type="compositionally biased region" description="Low complexity" evidence="1">
    <location>
        <begin position="26"/>
        <end position="43"/>
    </location>
</feature>
<protein>
    <submittedName>
        <fullName evidence="3">Uncharacterized protein</fullName>
    </submittedName>
</protein>
<feature type="non-terminal residue" evidence="3">
    <location>
        <position position="1"/>
    </location>
</feature>
<dbReference type="EMBL" id="CAJOBI010101050">
    <property type="protein sequence ID" value="CAF4588004.1"/>
    <property type="molecule type" value="Genomic_DNA"/>
</dbReference>
<evidence type="ECO:0000313" key="2">
    <source>
        <dbReference type="EMBL" id="CAF4588004.1"/>
    </source>
</evidence>
<reference evidence="3" key="1">
    <citation type="submission" date="2021-02" db="EMBL/GenBank/DDBJ databases">
        <authorList>
            <person name="Nowell W R."/>
        </authorList>
    </citation>
    <scope>NUCLEOTIDE SEQUENCE</scope>
</reference>
<feature type="non-terminal residue" evidence="3">
    <location>
        <position position="80"/>
    </location>
</feature>
<feature type="compositionally biased region" description="Low complexity" evidence="1">
    <location>
        <begin position="60"/>
        <end position="71"/>
    </location>
</feature>
<name>A0A8S3ADL3_9BILA</name>
<evidence type="ECO:0000256" key="1">
    <source>
        <dbReference type="SAM" id="MobiDB-lite"/>
    </source>
</evidence>
<evidence type="ECO:0000313" key="4">
    <source>
        <dbReference type="Proteomes" id="UP000676336"/>
    </source>
</evidence>
<gene>
    <name evidence="2" type="ORF">SMN809_LOCUS38560</name>
    <name evidence="3" type="ORF">SMN809_LOCUS43959</name>
</gene>
<feature type="region of interest" description="Disordered" evidence="1">
    <location>
        <begin position="26"/>
        <end position="80"/>
    </location>
</feature>
<dbReference type="EMBL" id="CAJOBI010130818">
    <property type="protein sequence ID" value="CAF4723648.1"/>
    <property type="molecule type" value="Genomic_DNA"/>
</dbReference>
<accession>A0A8S3ADL3</accession>
<dbReference type="AlphaFoldDB" id="A0A8S3ADL3"/>
<comment type="caution">
    <text evidence="3">The sequence shown here is derived from an EMBL/GenBank/DDBJ whole genome shotgun (WGS) entry which is preliminary data.</text>
</comment>
<proteinExistence type="predicted"/>
<sequence>TDILQSLDEIFNIDSEYYRAYHRFPTTTNEDLNDTNNDNTNIDLTEDDDNNSDTQSQHEINNPTTTNMNINERQSRVPEN</sequence>
<organism evidence="3 4">
    <name type="scientific">Rotaria magnacalcarata</name>
    <dbReference type="NCBI Taxonomy" id="392030"/>
    <lineage>
        <taxon>Eukaryota</taxon>
        <taxon>Metazoa</taxon>
        <taxon>Spiralia</taxon>
        <taxon>Gnathifera</taxon>
        <taxon>Rotifera</taxon>
        <taxon>Eurotatoria</taxon>
        <taxon>Bdelloidea</taxon>
        <taxon>Philodinida</taxon>
        <taxon>Philodinidae</taxon>
        <taxon>Rotaria</taxon>
    </lineage>
</organism>